<organism evidence="2">
    <name type="scientific">Vitis vinifera</name>
    <name type="common">Grape</name>
    <dbReference type="NCBI Taxonomy" id="29760"/>
    <lineage>
        <taxon>Eukaryota</taxon>
        <taxon>Viridiplantae</taxon>
        <taxon>Streptophyta</taxon>
        <taxon>Embryophyta</taxon>
        <taxon>Tracheophyta</taxon>
        <taxon>Spermatophyta</taxon>
        <taxon>Magnoliopsida</taxon>
        <taxon>eudicotyledons</taxon>
        <taxon>Gunneridae</taxon>
        <taxon>Pentapetalae</taxon>
        <taxon>rosids</taxon>
        <taxon>Vitales</taxon>
        <taxon>Vitaceae</taxon>
        <taxon>Viteae</taxon>
        <taxon>Vitis</taxon>
    </lineage>
</organism>
<proteinExistence type="predicted"/>
<reference evidence="2" key="1">
    <citation type="journal article" date="2007" name="PLoS ONE">
        <title>The first genome sequence of an elite grapevine cultivar (Pinot noir Vitis vinifera L.): coping with a highly heterozygous genome.</title>
        <authorList>
            <person name="Velasco R."/>
            <person name="Zharkikh A."/>
            <person name="Troggio M."/>
            <person name="Cartwright D.A."/>
            <person name="Cestaro A."/>
            <person name="Pruss D."/>
            <person name="Pindo M."/>
            <person name="FitzGerald L.M."/>
            <person name="Vezzulli S."/>
            <person name="Reid J."/>
            <person name="Malacarne G."/>
            <person name="Iliev D."/>
            <person name="Coppola G."/>
            <person name="Wardell B."/>
            <person name="Micheletti D."/>
            <person name="Macalma T."/>
            <person name="Facci M."/>
            <person name="Mitchell J.T."/>
            <person name="Perazzolli M."/>
            <person name="Eldredge G."/>
            <person name="Gatto P."/>
            <person name="Oyzerski R."/>
            <person name="Moretto M."/>
            <person name="Gutin N."/>
            <person name="Stefanini M."/>
            <person name="Chen Y."/>
            <person name="Segala C."/>
            <person name="Davenport C."/>
            <person name="Dematte L."/>
            <person name="Mraz A."/>
            <person name="Battilana J."/>
            <person name="Stormo K."/>
            <person name="Costa F."/>
            <person name="Tao Q."/>
            <person name="Si-Ammour A."/>
            <person name="Harkins T."/>
            <person name="Lackey A."/>
            <person name="Perbost C."/>
            <person name="Taillon B."/>
            <person name="Stella A."/>
            <person name="Solovyev V."/>
            <person name="Fawcett J.A."/>
            <person name="Sterck L."/>
            <person name="Vandepoele K."/>
            <person name="Grando S.M."/>
            <person name="Toppo S."/>
            <person name="Moser C."/>
            <person name="Lanchbury J."/>
            <person name="Bogden R."/>
            <person name="Skolnick M."/>
            <person name="Sgaramella V."/>
            <person name="Bhatnagar S.K."/>
            <person name="Fontana P."/>
            <person name="Gutin A."/>
            <person name="Van de Peer Y."/>
            <person name="Salamini F."/>
            <person name="Viola R."/>
        </authorList>
    </citation>
    <scope>NUCLEOTIDE SEQUENCE</scope>
</reference>
<protein>
    <submittedName>
        <fullName evidence="2">Uncharacterized protein</fullName>
    </submittedName>
</protein>
<feature type="region of interest" description="Disordered" evidence="1">
    <location>
        <begin position="62"/>
        <end position="81"/>
    </location>
</feature>
<dbReference type="AlphaFoldDB" id="A5B433"/>
<accession>A5B433</accession>
<dbReference type="EMBL" id="AM445925">
    <property type="protein sequence ID" value="CAN67500.1"/>
    <property type="molecule type" value="Genomic_DNA"/>
</dbReference>
<evidence type="ECO:0000313" key="2">
    <source>
        <dbReference type="EMBL" id="CAN67500.1"/>
    </source>
</evidence>
<sequence>MPEATSTVPPTTPPVPPVAPPTLKASITIYAIEFRAMMEVMRSQLDQHTVILHQIQQHLGIPPPPQPDIPGSLEPVAPAKDATIAKAPI</sequence>
<feature type="compositionally biased region" description="Pro residues" evidence="1">
    <location>
        <begin position="10"/>
        <end position="20"/>
    </location>
</feature>
<evidence type="ECO:0000256" key="1">
    <source>
        <dbReference type="SAM" id="MobiDB-lite"/>
    </source>
</evidence>
<gene>
    <name evidence="2" type="ORF">VITISV_016513</name>
</gene>
<name>A5B433_VITVI</name>
<feature type="region of interest" description="Disordered" evidence="1">
    <location>
        <begin position="1"/>
        <end position="20"/>
    </location>
</feature>